<dbReference type="InterPro" id="IPR014325">
    <property type="entry name" value="RNA_pol_sigma-E_actinobac"/>
</dbReference>
<evidence type="ECO:0000256" key="1">
    <source>
        <dbReference type="ARBA" id="ARBA00010641"/>
    </source>
</evidence>
<dbReference type="Pfam" id="PF04542">
    <property type="entry name" value="Sigma70_r2"/>
    <property type="match status" value="1"/>
</dbReference>
<dbReference type="SUPFAM" id="SSF88946">
    <property type="entry name" value="Sigma2 domain of RNA polymerase sigma factors"/>
    <property type="match status" value="1"/>
</dbReference>
<protein>
    <submittedName>
        <fullName evidence="8">RNA polymerase sigma-70 factor (Sigma-E family)</fullName>
    </submittedName>
</protein>
<keyword evidence="2" id="KW-0805">Transcription regulation</keyword>
<dbReference type="Gene3D" id="1.10.10.10">
    <property type="entry name" value="Winged helix-like DNA-binding domain superfamily/Winged helix DNA-binding domain"/>
    <property type="match status" value="1"/>
</dbReference>
<keyword evidence="4" id="KW-0238">DNA-binding</keyword>
<dbReference type="Proteomes" id="UP001240984">
    <property type="component" value="Unassembled WGS sequence"/>
</dbReference>
<sequence length="171" mass="19470">MSDGTDADYLAYVHGRMATLRRWAYLLSGDTHQADDLVQETLTTVYSRWHRVSRADNIDGYVHRILVRTFLNERRRGWWKVRLFGDATPEQQSGSVNVEERQVLRAALTRITPSQQAVLVLRFLCDQSVADTAQALGVSEGTVKSQTKHALTAMRRILGERMPNLTLEVSR</sequence>
<proteinExistence type="inferred from homology"/>
<dbReference type="CDD" id="cd06171">
    <property type="entry name" value="Sigma70_r4"/>
    <property type="match status" value="1"/>
</dbReference>
<comment type="similarity">
    <text evidence="1">Belongs to the sigma-70 factor family. ECF subfamily.</text>
</comment>
<evidence type="ECO:0000313" key="9">
    <source>
        <dbReference type="Proteomes" id="UP001240984"/>
    </source>
</evidence>
<dbReference type="EMBL" id="JAUSRA010000001">
    <property type="protein sequence ID" value="MDP9792647.1"/>
    <property type="molecule type" value="Genomic_DNA"/>
</dbReference>
<comment type="caution">
    <text evidence="8">The sequence shown here is derived from an EMBL/GenBank/DDBJ whole genome shotgun (WGS) entry which is preliminary data.</text>
</comment>
<reference evidence="8 9" key="1">
    <citation type="submission" date="2023-07" db="EMBL/GenBank/DDBJ databases">
        <title>Sequencing the genomes of 1000 actinobacteria strains.</title>
        <authorList>
            <person name="Klenk H.-P."/>
        </authorList>
    </citation>
    <scope>NUCLEOTIDE SEQUENCE [LARGE SCALE GENOMIC DNA]</scope>
    <source>
        <strain evidence="8 9">DSM 44710</strain>
    </source>
</reference>
<keyword evidence="3" id="KW-0731">Sigma factor</keyword>
<dbReference type="SUPFAM" id="SSF88659">
    <property type="entry name" value="Sigma3 and sigma4 domains of RNA polymerase sigma factors"/>
    <property type="match status" value="1"/>
</dbReference>
<dbReference type="InterPro" id="IPR014284">
    <property type="entry name" value="RNA_pol_sigma-70_dom"/>
</dbReference>
<dbReference type="InterPro" id="IPR013324">
    <property type="entry name" value="RNA_pol_sigma_r3/r4-like"/>
</dbReference>
<evidence type="ECO:0000256" key="2">
    <source>
        <dbReference type="ARBA" id="ARBA00023015"/>
    </source>
</evidence>
<accession>A0ABT9MML1</accession>
<feature type="domain" description="RNA polymerase sigma factor 70 region 4 type 2" evidence="7">
    <location>
        <begin position="102"/>
        <end position="154"/>
    </location>
</feature>
<dbReference type="NCBIfam" id="TIGR02983">
    <property type="entry name" value="SigE-fam_strep"/>
    <property type="match status" value="1"/>
</dbReference>
<gene>
    <name evidence="8" type="ORF">J2S43_001159</name>
</gene>
<evidence type="ECO:0000256" key="4">
    <source>
        <dbReference type="ARBA" id="ARBA00023125"/>
    </source>
</evidence>
<dbReference type="InterPro" id="IPR007627">
    <property type="entry name" value="RNA_pol_sigma70_r2"/>
</dbReference>
<dbReference type="InterPro" id="IPR036388">
    <property type="entry name" value="WH-like_DNA-bd_sf"/>
</dbReference>
<organism evidence="8 9">
    <name type="scientific">Catenuloplanes nepalensis</name>
    <dbReference type="NCBI Taxonomy" id="587533"/>
    <lineage>
        <taxon>Bacteria</taxon>
        <taxon>Bacillati</taxon>
        <taxon>Actinomycetota</taxon>
        <taxon>Actinomycetes</taxon>
        <taxon>Micromonosporales</taxon>
        <taxon>Micromonosporaceae</taxon>
        <taxon>Catenuloplanes</taxon>
    </lineage>
</organism>
<dbReference type="RefSeq" id="WP_306827510.1">
    <property type="nucleotide sequence ID" value="NZ_JAUSRA010000001.1"/>
</dbReference>
<dbReference type="PANTHER" id="PTHR43133:SF50">
    <property type="entry name" value="ECF RNA POLYMERASE SIGMA FACTOR SIGM"/>
    <property type="match status" value="1"/>
</dbReference>
<dbReference type="NCBIfam" id="TIGR02937">
    <property type="entry name" value="sigma70-ECF"/>
    <property type="match status" value="1"/>
</dbReference>
<keyword evidence="5" id="KW-0804">Transcription</keyword>
<name>A0ABT9MML1_9ACTN</name>
<evidence type="ECO:0000259" key="6">
    <source>
        <dbReference type="Pfam" id="PF04542"/>
    </source>
</evidence>
<keyword evidence="9" id="KW-1185">Reference proteome</keyword>
<dbReference type="InterPro" id="IPR013325">
    <property type="entry name" value="RNA_pol_sigma_r2"/>
</dbReference>
<evidence type="ECO:0000256" key="5">
    <source>
        <dbReference type="ARBA" id="ARBA00023163"/>
    </source>
</evidence>
<feature type="domain" description="RNA polymerase sigma-70 region 2" evidence="6">
    <location>
        <begin position="19"/>
        <end position="79"/>
    </location>
</feature>
<dbReference type="Gene3D" id="1.10.1740.10">
    <property type="match status" value="1"/>
</dbReference>
<dbReference type="Pfam" id="PF08281">
    <property type="entry name" value="Sigma70_r4_2"/>
    <property type="match status" value="1"/>
</dbReference>
<evidence type="ECO:0000313" key="8">
    <source>
        <dbReference type="EMBL" id="MDP9792647.1"/>
    </source>
</evidence>
<evidence type="ECO:0000256" key="3">
    <source>
        <dbReference type="ARBA" id="ARBA00023082"/>
    </source>
</evidence>
<dbReference type="InterPro" id="IPR013249">
    <property type="entry name" value="RNA_pol_sigma70_r4_t2"/>
</dbReference>
<dbReference type="PANTHER" id="PTHR43133">
    <property type="entry name" value="RNA POLYMERASE ECF-TYPE SIGMA FACTO"/>
    <property type="match status" value="1"/>
</dbReference>
<evidence type="ECO:0000259" key="7">
    <source>
        <dbReference type="Pfam" id="PF08281"/>
    </source>
</evidence>
<dbReference type="InterPro" id="IPR039425">
    <property type="entry name" value="RNA_pol_sigma-70-like"/>
</dbReference>